<organism evidence="1 2">
    <name type="scientific">Pseudoalteromonas peptidolytica F12-50-A1</name>
    <dbReference type="NCBI Taxonomy" id="1315280"/>
    <lineage>
        <taxon>Bacteria</taxon>
        <taxon>Pseudomonadati</taxon>
        <taxon>Pseudomonadota</taxon>
        <taxon>Gammaproteobacteria</taxon>
        <taxon>Alteromonadales</taxon>
        <taxon>Pseudoalteromonadaceae</taxon>
        <taxon>Pseudoalteromonas</taxon>
    </lineage>
</organism>
<sequence>MTFDLLSFLNATNNVVTTAQTQAAADGLMRHAIALVGAQDHISLRDALKDQASLPNTYLSIYVAAKDELDGNSVSFDQTYAQGNLNPYKFNGTQLAYKVTYQAEDRFQYKDLFVDGLLSGTDYYYGIELVVDGVLQTGWLQGAFTTHGTAYSAPTLSDIAFSNPSDPYRLIYDIESVNMAGKDNLSVRFEVINSVLTNTGPREYIVERDEFFGPNGERFAIEDLPGSIYQRYVEYDIQIRFVSKTDSPVGVSAPLKLAQNIQIPWLDHFVDTVILDGGGIDQEILEDAAKRIAELTPAQRDALLAQLSEGDIKDIGSAYKALLKQAAIATVQSLEPAADAMRKQLMDLLYAANDQGVQAPGIYITLDLNDSDAQRVFKMITAPCYVREHHIDSVVRFSEGVFYITEDKDDQGVDTGLTRIVYVGQAAFERFFLKFSNR</sequence>
<evidence type="ECO:0000313" key="2">
    <source>
        <dbReference type="Proteomes" id="UP000660708"/>
    </source>
</evidence>
<dbReference type="RefSeq" id="WP_147388878.1">
    <property type="nucleotide sequence ID" value="NZ_AQHF01000028.1"/>
</dbReference>
<name>A0A8I0MZ36_9GAMM</name>
<proteinExistence type="predicted"/>
<comment type="caution">
    <text evidence="1">The sequence shown here is derived from an EMBL/GenBank/DDBJ whole genome shotgun (WGS) entry which is preliminary data.</text>
</comment>
<reference evidence="1 2" key="1">
    <citation type="submission" date="2015-06" db="EMBL/GenBank/DDBJ databases">
        <title>Genome sequence of Pseudoalteromonas peptidolytica.</title>
        <authorList>
            <person name="Xie B.-B."/>
            <person name="Rong J.-C."/>
            <person name="Qin Q.-L."/>
            <person name="Zhang Y.-Z."/>
        </authorList>
    </citation>
    <scope>NUCLEOTIDE SEQUENCE [LARGE SCALE GENOMIC DNA]</scope>
    <source>
        <strain evidence="1 2">F12-50-A1</strain>
    </source>
</reference>
<protein>
    <submittedName>
        <fullName evidence="1">Uncharacterized protein</fullName>
    </submittedName>
</protein>
<evidence type="ECO:0000313" key="1">
    <source>
        <dbReference type="EMBL" id="MBE0347876.1"/>
    </source>
</evidence>
<keyword evidence="2" id="KW-1185">Reference proteome</keyword>
<dbReference type="Proteomes" id="UP000660708">
    <property type="component" value="Unassembled WGS sequence"/>
</dbReference>
<gene>
    <name evidence="1" type="ORF">PPEP_a4251</name>
</gene>
<dbReference type="AlphaFoldDB" id="A0A8I0MZ36"/>
<accession>A0A8I0MZ36</accession>
<dbReference type="EMBL" id="AQHF01000028">
    <property type="protein sequence ID" value="MBE0347876.1"/>
    <property type="molecule type" value="Genomic_DNA"/>
</dbReference>